<dbReference type="OrthoDB" id="5949865at2759"/>
<keyword evidence="2" id="KW-0653">Protein transport</keyword>
<reference evidence="4 5" key="1">
    <citation type="journal article" date="2021" name="DNA Res.">
        <title>Genome analysis of Candida subhashii reveals its hybrid nature and dual mitochondrial genome conformations.</title>
        <authorList>
            <person name="Mixao V."/>
            <person name="Hegedusova E."/>
            <person name="Saus E."/>
            <person name="Pryszcz L.P."/>
            <person name="Cillingova A."/>
            <person name="Nosek J."/>
            <person name="Gabaldon T."/>
        </authorList>
    </citation>
    <scope>NUCLEOTIDE SEQUENCE [LARGE SCALE GENOMIC DNA]</scope>
    <source>
        <strain evidence="4 5">CBS 10753</strain>
    </source>
</reference>
<name>A0A8J5UYC7_9ASCO</name>
<evidence type="ECO:0000256" key="3">
    <source>
        <dbReference type="ARBA" id="ARBA00023006"/>
    </source>
</evidence>
<gene>
    <name evidence="4" type="ORF">J8A68_002268</name>
</gene>
<keyword evidence="3" id="KW-0072">Autophagy</keyword>
<organism evidence="4 5">
    <name type="scientific">[Candida] subhashii</name>
    <dbReference type="NCBI Taxonomy" id="561895"/>
    <lineage>
        <taxon>Eukaryota</taxon>
        <taxon>Fungi</taxon>
        <taxon>Dikarya</taxon>
        <taxon>Ascomycota</taxon>
        <taxon>Saccharomycotina</taxon>
        <taxon>Pichiomycetes</taxon>
        <taxon>Debaryomycetaceae</taxon>
        <taxon>Spathaspora</taxon>
    </lineage>
</organism>
<keyword evidence="2" id="KW-0813">Transport</keyword>
<comment type="caution">
    <text evidence="4">The sequence shown here is derived from an EMBL/GenBank/DDBJ whole genome shotgun (WGS) entry which is preliminary data.</text>
</comment>
<dbReference type="GeneID" id="73469069"/>
<dbReference type="GO" id="GO:0006914">
    <property type="term" value="P:autophagy"/>
    <property type="evidence" value="ECO:0007669"/>
    <property type="project" value="UniProtKB-KW"/>
</dbReference>
<dbReference type="GO" id="GO:0015031">
    <property type="term" value="P:protein transport"/>
    <property type="evidence" value="ECO:0007669"/>
    <property type="project" value="UniProtKB-KW"/>
</dbReference>
<sequence length="174" mass="20331">MISRITNEQFNENIDQFNELLIDNLHWNTSNNDIMIKNNYVKKLPIGNKVYSHTSLEVKGIRLDFTISYHDLYNVPIINVRLYKDHKLILSLLETRDILKIGSAVTSLNTHHLLQDTWVQIHPCETLQQLETHSKSIGLKCQVNPIVEYLCCWFGVYGLSSIFPQITFRPTLYR</sequence>
<evidence type="ECO:0000256" key="1">
    <source>
        <dbReference type="ARBA" id="ARBA00022786"/>
    </source>
</evidence>
<accession>A0A8J5UYC7</accession>
<keyword evidence="5" id="KW-1185">Reference proteome</keyword>
<dbReference type="GO" id="GO:0019787">
    <property type="term" value="F:ubiquitin-like protein transferase activity"/>
    <property type="evidence" value="ECO:0007669"/>
    <property type="project" value="InterPro"/>
</dbReference>
<dbReference type="EMBL" id="JAGSYN010000103">
    <property type="protein sequence ID" value="KAG7664205.1"/>
    <property type="molecule type" value="Genomic_DNA"/>
</dbReference>
<keyword evidence="1" id="KW-0833">Ubl conjugation pathway</keyword>
<evidence type="ECO:0000256" key="2">
    <source>
        <dbReference type="ARBA" id="ARBA00022927"/>
    </source>
</evidence>
<protein>
    <submittedName>
        <fullName evidence="4">ATG10</fullName>
    </submittedName>
</protein>
<evidence type="ECO:0000313" key="4">
    <source>
        <dbReference type="EMBL" id="KAG7664205.1"/>
    </source>
</evidence>
<dbReference type="Proteomes" id="UP000694255">
    <property type="component" value="Unassembled WGS sequence"/>
</dbReference>
<dbReference type="Pfam" id="PF03987">
    <property type="entry name" value="Autophagy_act_C"/>
    <property type="match status" value="1"/>
</dbReference>
<dbReference type="RefSeq" id="XP_049264437.1">
    <property type="nucleotide sequence ID" value="XM_049406000.1"/>
</dbReference>
<dbReference type="AlphaFoldDB" id="A0A8J5UYC7"/>
<dbReference type="InterPro" id="IPR007135">
    <property type="entry name" value="Atg3/Atg10"/>
</dbReference>
<evidence type="ECO:0000313" key="5">
    <source>
        <dbReference type="Proteomes" id="UP000694255"/>
    </source>
</evidence>
<proteinExistence type="predicted"/>